<name>A0ABU9VCT7_9BACI</name>
<proteinExistence type="predicted"/>
<gene>
    <name evidence="2" type="ORF">MKY91_00440</name>
</gene>
<keyword evidence="1" id="KW-0472">Membrane</keyword>
<keyword evidence="1" id="KW-0812">Transmembrane</keyword>
<dbReference type="Proteomes" id="UP001418796">
    <property type="component" value="Unassembled WGS sequence"/>
</dbReference>
<evidence type="ECO:0000256" key="1">
    <source>
        <dbReference type="SAM" id="Phobius"/>
    </source>
</evidence>
<dbReference type="RefSeq" id="WP_343128901.1">
    <property type="nucleotide sequence ID" value="NZ_JBCITK010000001.1"/>
</dbReference>
<evidence type="ECO:0000313" key="2">
    <source>
        <dbReference type="EMBL" id="MEN0641649.1"/>
    </source>
</evidence>
<keyword evidence="1" id="KW-1133">Transmembrane helix</keyword>
<reference evidence="2 3" key="1">
    <citation type="submission" date="2024-03" db="EMBL/GenBank/DDBJ databases">
        <title>Bacilli Hybrid Assemblies.</title>
        <authorList>
            <person name="Kovac J."/>
        </authorList>
    </citation>
    <scope>NUCLEOTIDE SEQUENCE [LARGE SCALE GENOMIC DNA]</scope>
    <source>
        <strain evidence="2 3">FSL R7-0666</strain>
    </source>
</reference>
<feature type="transmembrane region" description="Helical" evidence="1">
    <location>
        <begin position="6"/>
        <end position="27"/>
    </location>
</feature>
<sequence>MKTKNRNWTILIVGGSIIIIGTILLLVQISRNHQENMSIIDECFDRFDEGNGVVVQKEGFWSPVTCERQ</sequence>
<protein>
    <recommendedName>
        <fullName evidence="4">Transmembrane protein</fullName>
    </recommendedName>
</protein>
<accession>A0ABU9VCT7</accession>
<keyword evidence="3" id="KW-1185">Reference proteome</keyword>
<organism evidence="2 3">
    <name type="scientific">Alkalicoccobacillus gibsonii</name>
    <dbReference type="NCBI Taxonomy" id="79881"/>
    <lineage>
        <taxon>Bacteria</taxon>
        <taxon>Bacillati</taxon>
        <taxon>Bacillota</taxon>
        <taxon>Bacilli</taxon>
        <taxon>Bacillales</taxon>
        <taxon>Bacillaceae</taxon>
        <taxon>Alkalicoccobacillus</taxon>
    </lineage>
</organism>
<evidence type="ECO:0000313" key="3">
    <source>
        <dbReference type="Proteomes" id="UP001418796"/>
    </source>
</evidence>
<comment type="caution">
    <text evidence="2">The sequence shown here is derived from an EMBL/GenBank/DDBJ whole genome shotgun (WGS) entry which is preliminary data.</text>
</comment>
<evidence type="ECO:0008006" key="4">
    <source>
        <dbReference type="Google" id="ProtNLM"/>
    </source>
</evidence>
<dbReference type="EMBL" id="JBCITK010000001">
    <property type="protein sequence ID" value="MEN0641649.1"/>
    <property type="molecule type" value="Genomic_DNA"/>
</dbReference>